<reference evidence="2 3" key="1">
    <citation type="journal article" date="2019" name="Int. J. Syst. Evol. Microbiol.">
        <title>The Global Catalogue of Microorganisms (GCM) 10K type strain sequencing project: providing services to taxonomists for standard genome sequencing and annotation.</title>
        <authorList>
            <consortium name="The Broad Institute Genomics Platform"/>
            <consortium name="The Broad Institute Genome Sequencing Center for Infectious Disease"/>
            <person name="Wu L."/>
            <person name="Ma J."/>
        </authorList>
    </citation>
    <scope>NUCLEOTIDE SEQUENCE [LARGE SCALE GENOMIC DNA]</scope>
    <source>
        <strain evidence="2 3">JCM 15608</strain>
    </source>
</reference>
<evidence type="ECO:0000259" key="1">
    <source>
        <dbReference type="Pfam" id="PF07693"/>
    </source>
</evidence>
<dbReference type="InterPro" id="IPR052754">
    <property type="entry name" value="NTPase_KAP_P-loop"/>
</dbReference>
<protein>
    <submittedName>
        <fullName evidence="2">KAP family P-loop domain protein</fullName>
    </submittedName>
</protein>
<dbReference type="PANTHER" id="PTHR22674:SF6">
    <property type="entry name" value="NTPASE KAP FAMILY P-LOOP DOMAIN-CONTAINING PROTEIN 1"/>
    <property type="match status" value="1"/>
</dbReference>
<accession>A0ABN1L869</accession>
<sequence length="712" mass="81563">MTKKHNNLSSDKPLTEISDDALGYSFFAKSLADSLYKGSFDDGIVLSIYGEWGSGKSTALSFFESHLKELDQDISILHFNPWWFSGEEALLKSFFSQLRSLFSNWKSRGKELAKKVGIIADVLAKAPIAEAKAVDALLKKLLGSDLNSIKQEIEDLLKVEKRKIIVIIDDIDRLTGDEVKQLFKLVKAVANFPHIAYVLAFDRNVVAKSIEKALNVNGNDYIEKIIQVPFELPAPDQGELSKLFFDKINLIFSDVPEEEHDHTYFGNLYHDGIKYFLTTPRDVVRLTNTLSITYPPVAGEVSYCDFIAIESIRVFEPEIYDFIRRNEHLFSGVVSESRNSQVERESNQKLLQEVFTKAKNTTHVNIKAFLERMFPKVESITGNMMYGYDHMPFWRKEKKICSPDLFSTFFRFSLPINSISFNEINSVVCRTVELTDLVDDFQTLAIEILPNGKSKISVVLDRILDYLDDLNETQLKNLISMIFLIGDELLLECDQSQEMFSFGGNDIRLGRLMYQCLRKLSNDTEVRFEALKVAYENGNAVIMMCHEAVSLGQQHGKYSNKEDVKDDYLIELNHQEELEKLSLSKIRELSKTNKLIINHNTVDLLYSWKGWADESEPQKWIKKKLDENPKDLIFLLSGFVTKSHSHAWGDRVSKTITRLNVKNLSTFVDLEFAKSIVSSLLSTSENNDRKCLDLFLTECEAFKQDPDTFNRQ</sequence>
<proteinExistence type="predicted"/>
<dbReference type="RefSeq" id="WP_343817594.1">
    <property type="nucleotide sequence ID" value="NZ_BAAAFA010000007.1"/>
</dbReference>
<dbReference type="SUPFAM" id="SSF52540">
    <property type="entry name" value="P-loop containing nucleoside triphosphate hydrolases"/>
    <property type="match status" value="1"/>
</dbReference>
<keyword evidence="3" id="KW-1185">Reference proteome</keyword>
<dbReference type="Pfam" id="PF07693">
    <property type="entry name" value="KAP_NTPase"/>
    <property type="match status" value="1"/>
</dbReference>
<evidence type="ECO:0000313" key="2">
    <source>
        <dbReference type="EMBL" id="GAA0819268.1"/>
    </source>
</evidence>
<dbReference type="PANTHER" id="PTHR22674">
    <property type="entry name" value="NTPASE, KAP FAMILY P-LOOP DOMAIN-CONTAINING 1"/>
    <property type="match status" value="1"/>
</dbReference>
<dbReference type="EMBL" id="BAAAFA010000007">
    <property type="protein sequence ID" value="GAA0819268.1"/>
    <property type="molecule type" value="Genomic_DNA"/>
</dbReference>
<dbReference type="InterPro" id="IPR011646">
    <property type="entry name" value="KAP_P-loop"/>
</dbReference>
<evidence type="ECO:0000313" key="3">
    <source>
        <dbReference type="Proteomes" id="UP001500021"/>
    </source>
</evidence>
<organism evidence="2 3">
    <name type="scientific">Colwellia asteriadis</name>
    <dbReference type="NCBI Taxonomy" id="517723"/>
    <lineage>
        <taxon>Bacteria</taxon>
        <taxon>Pseudomonadati</taxon>
        <taxon>Pseudomonadota</taxon>
        <taxon>Gammaproteobacteria</taxon>
        <taxon>Alteromonadales</taxon>
        <taxon>Colwelliaceae</taxon>
        <taxon>Colwellia</taxon>
    </lineage>
</organism>
<dbReference type="Gene3D" id="3.40.50.300">
    <property type="entry name" value="P-loop containing nucleotide triphosphate hydrolases"/>
    <property type="match status" value="1"/>
</dbReference>
<comment type="caution">
    <text evidence="2">The sequence shown here is derived from an EMBL/GenBank/DDBJ whole genome shotgun (WGS) entry which is preliminary data.</text>
</comment>
<gene>
    <name evidence="2" type="ORF">GCM10009111_23130</name>
</gene>
<feature type="domain" description="KAP NTPase" evidence="1">
    <location>
        <begin position="25"/>
        <end position="295"/>
    </location>
</feature>
<dbReference type="InterPro" id="IPR027417">
    <property type="entry name" value="P-loop_NTPase"/>
</dbReference>
<dbReference type="Proteomes" id="UP001500021">
    <property type="component" value="Unassembled WGS sequence"/>
</dbReference>
<name>A0ABN1L869_9GAMM</name>